<keyword evidence="2" id="KW-1185">Reference proteome</keyword>
<gene>
    <name evidence="1" type="ORF">BJY18_004377</name>
</gene>
<name>A0A840J0B9_9PSEU</name>
<dbReference type="RefSeq" id="WP_312873917.1">
    <property type="nucleotide sequence ID" value="NZ_JACHMG010000001.1"/>
</dbReference>
<evidence type="ECO:0000313" key="2">
    <source>
        <dbReference type="Proteomes" id="UP000581769"/>
    </source>
</evidence>
<dbReference type="EMBL" id="JACHMG010000001">
    <property type="protein sequence ID" value="MBB4686892.1"/>
    <property type="molecule type" value="Genomic_DNA"/>
</dbReference>
<sequence length="128" mass="13737">MGGPPHIRLGGLGGGMDSHLVIGAPGAAYTPRLVAITGDRLIHPADARNDLARIVLRWARAWVPETWAARQYFASLGIGDDESPRYTDRDVTGWLLLRPQPGSLASQVRSSELDVATALAAEAEAWPE</sequence>
<protein>
    <submittedName>
        <fullName evidence="1">Uncharacterized protein</fullName>
    </submittedName>
</protein>
<evidence type="ECO:0000313" key="1">
    <source>
        <dbReference type="EMBL" id="MBB4686892.1"/>
    </source>
</evidence>
<dbReference type="Proteomes" id="UP000581769">
    <property type="component" value="Unassembled WGS sequence"/>
</dbReference>
<accession>A0A840J0B9</accession>
<proteinExistence type="predicted"/>
<dbReference type="AlphaFoldDB" id="A0A840J0B9"/>
<organism evidence="1 2">
    <name type="scientific">Amycolatopsis jiangsuensis</name>
    <dbReference type="NCBI Taxonomy" id="1181879"/>
    <lineage>
        <taxon>Bacteria</taxon>
        <taxon>Bacillati</taxon>
        <taxon>Actinomycetota</taxon>
        <taxon>Actinomycetes</taxon>
        <taxon>Pseudonocardiales</taxon>
        <taxon>Pseudonocardiaceae</taxon>
        <taxon>Amycolatopsis</taxon>
    </lineage>
</organism>
<comment type="caution">
    <text evidence="1">The sequence shown here is derived from an EMBL/GenBank/DDBJ whole genome shotgun (WGS) entry which is preliminary data.</text>
</comment>
<reference evidence="1 2" key="1">
    <citation type="submission" date="2020-08" db="EMBL/GenBank/DDBJ databases">
        <title>Sequencing the genomes of 1000 actinobacteria strains.</title>
        <authorList>
            <person name="Klenk H.-P."/>
        </authorList>
    </citation>
    <scope>NUCLEOTIDE SEQUENCE [LARGE SCALE GENOMIC DNA]</scope>
    <source>
        <strain evidence="1 2">DSM 45859</strain>
    </source>
</reference>